<comment type="caution">
    <text evidence="1">The sequence shown here is derived from an EMBL/GenBank/DDBJ whole genome shotgun (WGS) entry which is preliminary data.</text>
</comment>
<gene>
    <name evidence="1" type="ORF">O4H32_13750</name>
</gene>
<proteinExistence type="predicted"/>
<reference evidence="1" key="1">
    <citation type="submission" date="2022-12" db="EMBL/GenBank/DDBJ databases">
        <title>Bacterial isolates from different developmental stages of Nematostella vectensis.</title>
        <authorList>
            <person name="Fraune S."/>
        </authorList>
    </citation>
    <scope>NUCLEOTIDE SEQUENCE</scope>
    <source>
        <strain evidence="1">G21619-S1</strain>
    </source>
</reference>
<dbReference type="RefSeq" id="WP_269360080.1">
    <property type="nucleotide sequence ID" value="NZ_JAPWHE010000013.1"/>
</dbReference>
<name>A0ABT4M6R6_9BURK</name>
<sequence>MKNSKIRIPENCWVAVCDGKQALLLRNRGDARHPDLVVIWSLSNPGELTHELGSDRPGRVMPRYGTARSAVEQPDLHQKAEAELLEAMMRQIDEAIHLKRTSGVIFVAPTDVLGWIRKHMPAAVGQAVVGELGKDLTHFSVNDIQQYLLAAWHD</sequence>
<dbReference type="Pfam" id="PF18856">
    <property type="entry name" value="baeRF_family12"/>
    <property type="match status" value="1"/>
</dbReference>
<dbReference type="Proteomes" id="UP001068379">
    <property type="component" value="Unassembled WGS sequence"/>
</dbReference>
<keyword evidence="2" id="KW-1185">Reference proteome</keyword>
<accession>A0ABT4M6R6</accession>
<dbReference type="InterPro" id="IPR041374">
    <property type="entry name" value="BaeRF_family12"/>
</dbReference>
<evidence type="ECO:0000313" key="1">
    <source>
        <dbReference type="EMBL" id="MCZ4331009.1"/>
    </source>
</evidence>
<protein>
    <submittedName>
        <fullName evidence="1">Host attachment family protein</fullName>
    </submittedName>
</protein>
<dbReference type="EMBL" id="JAPWHE010000013">
    <property type="protein sequence ID" value="MCZ4331009.1"/>
    <property type="molecule type" value="Genomic_DNA"/>
</dbReference>
<evidence type="ECO:0000313" key="2">
    <source>
        <dbReference type="Proteomes" id="UP001068379"/>
    </source>
</evidence>
<organism evidence="1 2">
    <name type="scientific">Castellaniella denitrificans</name>
    <dbReference type="NCBI Taxonomy" id="56119"/>
    <lineage>
        <taxon>Bacteria</taxon>
        <taxon>Pseudomonadati</taxon>
        <taxon>Pseudomonadota</taxon>
        <taxon>Betaproteobacteria</taxon>
        <taxon>Burkholderiales</taxon>
        <taxon>Alcaligenaceae</taxon>
        <taxon>Castellaniella</taxon>
    </lineage>
</organism>